<keyword evidence="10" id="KW-1015">Disulfide bond</keyword>
<dbReference type="Proteomes" id="UP000242450">
    <property type="component" value="Chromosome 10"/>
</dbReference>
<dbReference type="FunFam" id="2.60.40.10:FF:000825">
    <property type="entry name" value="Polycystin 1, transient receptor potential channel interacting"/>
    <property type="match status" value="1"/>
</dbReference>
<dbReference type="SMART" id="SM00089">
    <property type="entry name" value="PKD"/>
    <property type="match status" value="3"/>
</dbReference>
<dbReference type="InterPro" id="IPR013783">
    <property type="entry name" value="Ig-like_fold"/>
</dbReference>
<feature type="non-terminal residue" evidence="16">
    <location>
        <position position="916"/>
    </location>
</feature>
<evidence type="ECO:0000256" key="11">
    <source>
        <dbReference type="ARBA" id="ARBA00023180"/>
    </source>
</evidence>
<evidence type="ECO:0000256" key="6">
    <source>
        <dbReference type="ARBA" id="ARBA00022737"/>
    </source>
</evidence>
<dbReference type="AlphaFoldDB" id="A0A212CZA2"/>
<keyword evidence="9" id="KW-0472">Membrane</keyword>
<evidence type="ECO:0008006" key="18">
    <source>
        <dbReference type="Google" id="ProtNLM"/>
    </source>
</evidence>
<keyword evidence="6" id="KW-0677">Repeat</keyword>
<comment type="similarity">
    <text evidence="3">Belongs to the polycystin family.</text>
</comment>
<dbReference type="PROSITE" id="PS50093">
    <property type="entry name" value="PKD"/>
    <property type="match status" value="1"/>
</dbReference>
<keyword evidence="7" id="KW-1133">Transmembrane helix</keyword>
<dbReference type="Gene3D" id="2.60.40.10">
    <property type="entry name" value="Immunoglobulins"/>
    <property type="match status" value="2"/>
</dbReference>
<sequence length="916" mass="98680">LVLPRLALPVGHYCFVFLVSFGDTPLARSIQANVTVAAERLVPIVEGGSSRVWSDSQDLVLDGSKSYDPNLEDGDQTPLSFHWACVSATQSETGGCALNFGPRGSSVVTIPRERLRAGVEYTFNLTVWKAGRKEEVTSQTVLVRSGRLPIVSLECVSCKAQAVYAVSRSSYVYLEGRCDNCDGGSERGEPVVGLVLWASRKVVEPGQPVHFQILLAAGSAVRFLLQVGGGGLEVLPAPHFSRSFPRVGDYTVSVHAENRVSRAQAQVRISVLEAVGGLQVPDCCGLAIATGAERNFSARVQRGSRVAYAWYFSLQKVQGDSLVILSGRDVTYTPVAAGLLEIHVRAFNELGGVNCTLRVEVQDAIQHVALRGPRCFANRSAHFEAATSPSARRVTYRWDFGDGAPVEDTEVPWAAHSYLQPGDYRVQVNASNLVSFFVAQATVTVHVLACREPAVDVALPPQVLMRRSQRNYLEAHVDLRDCVSYQTEYRWEDAEDAGAPLVYVLQLRRCRQGHCEEFCVYKGSLASYGAVLPPGFAPHFVVGLAVLVQDQLGAAVVALNRSLTITLPDPPGDPADGPPDLTGWLHSLAGSTLPGLLRQADPQHVMEYSLALIAVLNEPPLPVLGRRCPLTALCPQYEQTLPVLVEPDPRQELRAQIRKNITETLVSLRVNTVDDIQQVAAALAQCTVSSRELVCRSCLKKTLHRLEDMMRILQAETATGAGTPTAIADSILNITGDLIHVASSDVQGPQPSELGAEPPSLLVASRAYQLSSALVGILTRSRVLNEEPLTLAGEEILAQGKRSDPRSLLCQGDAPGPGCHFSIPEAFSAALPNLSDVVQLILLVDSNPFPFGYISNYTVSTKVASMAFQTQAGAQIPIRQLASERAITVKVPNNSDQAAQGQRVPAGSAVIQPRAS</sequence>
<dbReference type="PROSITE" id="PS51111">
    <property type="entry name" value="REJ"/>
    <property type="match status" value="1"/>
</dbReference>
<keyword evidence="11" id="KW-0325">Glycoprotein</keyword>
<protein>
    <recommendedName>
        <fullName evidence="18">PKD1</fullName>
    </recommendedName>
</protein>
<keyword evidence="8" id="KW-0969">Cilium</keyword>
<reference evidence="16 17" key="1">
    <citation type="journal article" date="2018" name="Mol. Genet. Genomics">
        <title>The red deer Cervus elaphus genome CerEla1.0: sequencing, annotating, genes, and chromosomes.</title>
        <authorList>
            <person name="Bana N.A."/>
            <person name="Nyiri A."/>
            <person name="Nagy J."/>
            <person name="Frank K."/>
            <person name="Nagy T."/>
            <person name="Steger V."/>
            <person name="Schiller M."/>
            <person name="Lakatos P."/>
            <person name="Sugar L."/>
            <person name="Horn P."/>
            <person name="Barta E."/>
            <person name="Orosz L."/>
        </authorList>
    </citation>
    <scope>NUCLEOTIDE SEQUENCE [LARGE SCALE GENOMIC DNA]</scope>
    <source>
        <strain evidence="16">Hungarian</strain>
    </source>
</reference>
<dbReference type="InterPro" id="IPR035986">
    <property type="entry name" value="PKD_dom_sf"/>
</dbReference>
<dbReference type="InterPro" id="IPR000601">
    <property type="entry name" value="PKD_dom"/>
</dbReference>
<gene>
    <name evidence="16" type="ORF">Celaphus_00006785</name>
</gene>
<organism evidence="16 17">
    <name type="scientific">Cervus elaphus hippelaphus</name>
    <name type="common">European red deer</name>
    <dbReference type="NCBI Taxonomy" id="46360"/>
    <lineage>
        <taxon>Eukaryota</taxon>
        <taxon>Metazoa</taxon>
        <taxon>Chordata</taxon>
        <taxon>Craniata</taxon>
        <taxon>Vertebrata</taxon>
        <taxon>Euteleostomi</taxon>
        <taxon>Mammalia</taxon>
        <taxon>Eutheria</taxon>
        <taxon>Laurasiatheria</taxon>
        <taxon>Artiodactyla</taxon>
        <taxon>Ruminantia</taxon>
        <taxon>Pecora</taxon>
        <taxon>Cervidae</taxon>
        <taxon>Cervinae</taxon>
        <taxon>Cervus</taxon>
    </lineage>
</organism>
<dbReference type="OrthoDB" id="6022660at2759"/>
<feature type="non-terminal residue" evidence="16">
    <location>
        <position position="1"/>
    </location>
</feature>
<dbReference type="GO" id="GO:0005261">
    <property type="term" value="F:monoatomic cation channel activity"/>
    <property type="evidence" value="ECO:0007669"/>
    <property type="project" value="TreeGrafter"/>
</dbReference>
<evidence type="ECO:0000313" key="17">
    <source>
        <dbReference type="Proteomes" id="UP000242450"/>
    </source>
</evidence>
<dbReference type="InterPro" id="IPR014010">
    <property type="entry name" value="REJ_dom"/>
</dbReference>
<dbReference type="SUPFAM" id="SSF49299">
    <property type="entry name" value="PKD domain"/>
    <property type="match status" value="2"/>
</dbReference>
<keyword evidence="12" id="KW-0966">Cell projection</keyword>
<feature type="domain" description="PKD" evidence="14">
    <location>
        <begin position="377"/>
        <end position="452"/>
    </location>
</feature>
<dbReference type="GO" id="GO:0005886">
    <property type="term" value="C:plasma membrane"/>
    <property type="evidence" value="ECO:0007669"/>
    <property type="project" value="UniProtKB-SubCell"/>
</dbReference>
<comment type="subcellular location">
    <subcellularLocation>
        <location evidence="2">Cell membrane</location>
        <topology evidence="2">Multi-pass membrane protein</topology>
    </subcellularLocation>
    <subcellularLocation>
        <location evidence="1">Cell projection</location>
        <location evidence="1">Cilium</location>
    </subcellularLocation>
</comment>
<keyword evidence="4" id="KW-1003">Cell membrane</keyword>
<evidence type="ECO:0000256" key="4">
    <source>
        <dbReference type="ARBA" id="ARBA00022475"/>
    </source>
</evidence>
<dbReference type="EMBL" id="MKHE01000010">
    <property type="protein sequence ID" value="OWK11321.1"/>
    <property type="molecule type" value="Genomic_DNA"/>
</dbReference>
<evidence type="ECO:0000256" key="12">
    <source>
        <dbReference type="ARBA" id="ARBA00023273"/>
    </source>
</evidence>
<evidence type="ECO:0000256" key="8">
    <source>
        <dbReference type="ARBA" id="ARBA00023069"/>
    </source>
</evidence>
<dbReference type="GO" id="GO:0005929">
    <property type="term" value="C:cilium"/>
    <property type="evidence" value="ECO:0007669"/>
    <property type="project" value="UniProtKB-SubCell"/>
</dbReference>
<evidence type="ECO:0000256" key="3">
    <source>
        <dbReference type="ARBA" id="ARBA00007200"/>
    </source>
</evidence>
<dbReference type="Pfam" id="PF02010">
    <property type="entry name" value="REJ"/>
    <property type="match status" value="2"/>
</dbReference>
<dbReference type="PANTHER" id="PTHR46730">
    <property type="entry name" value="POLYCYSTIN-1"/>
    <property type="match status" value="1"/>
</dbReference>
<dbReference type="PANTHER" id="PTHR46730:SF3">
    <property type="entry name" value="POLYCYSTIN-1"/>
    <property type="match status" value="1"/>
</dbReference>
<evidence type="ECO:0000256" key="13">
    <source>
        <dbReference type="SAM" id="MobiDB-lite"/>
    </source>
</evidence>
<name>A0A212CZA2_CEREH</name>
<evidence type="ECO:0000256" key="1">
    <source>
        <dbReference type="ARBA" id="ARBA00004138"/>
    </source>
</evidence>
<evidence type="ECO:0000259" key="15">
    <source>
        <dbReference type="PROSITE" id="PS51111"/>
    </source>
</evidence>
<keyword evidence="17" id="KW-1185">Reference proteome</keyword>
<feature type="region of interest" description="Disordered" evidence="13">
    <location>
        <begin position="893"/>
        <end position="916"/>
    </location>
</feature>
<dbReference type="CDD" id="cd00146">
    <property type="entry name" value="PKD"/>
    <property type="match status" value="2"/>
</dbReference>
<evidence type="ECO:0000256" key="5">
    <source>
        <dbReference type="ARBA" id="ARBA00022692"/>
    </source>
</evidence>
<proteinExistence type="inferred from homology"/>
<evidence type="ECO:0000256" key="2">
    <source>
        <dbReference type="ARBA" id="ARBA00004651"/>
    </source>
</evidence>
<keyword evidence="5" id="KW-0812">Transmembrane</keyword>
<feature type="domain" description="REJ" evidence="15">
    <location>
        <begin position="1"/>
        <end position="848"/>
    </location>
</feature>
<comment type="caution">
    <text evidence="16">The sequence shown here is derived from an EMBL/GenBank/DDBJ whole genome shotgun (WGS) entry which is preliminary data.</text>
</comment>
<dbReference type="InterPro" id="IPR002859">
    <property type="entry name" value="PKD/REJ-like"/>
</dbReference>
<accession>A0A212CZA2</accession>
<evidence type="ECO:0000256" key="7">
    <source>
        <dbReference type="ARBA" id="ARBA00022989"/>
    </source>
</evidence>
<evidence type="ECO:0000313" key="16">
    <source>
        <dbReference type="EMBL" id="OWK11321.1"/>
    </source>
</evidence>
<dbReference type="GO" id="GO:0006816">
    <property type="term" value="P:calcium ion transport"/>
    <property type="evidence" value="ECO:0007669"/>
    <property type="project" value="TreeGrafter"/>
</dbReference>
<evidence type="ECO:0000256" key="9">
    <source>
        <dbReference type="ARBA" id="ARBA00023136"/>
    </source>
</evidence>
<evidence type="ECO:0000256" key="10">
    <source>
        <dbReference type="ARBA" id="ARBA00023157"/>
    </source>
</evidence>
<evidence type="ECO:0000259" key="14">
    <source>
        <dbReference type="PROSITE" id="PS50093"/>
    </source>
</evidence>
<dbReference type="Pfam" id="PF00801">
    <property type="entry name" value="PKD"/>
    <property type="match status" value="3"/>
</dbReference>
<dbReference type="InterPro" id="IPR022409">
    <property type="entry name" value="PKD/Chitinase_dom"/>
</dbReference>